<dbReference type="GO" id="GO:0043531">
    <property type="term" value="F:ADP binding"/>
    <property type="evidence" value="ECO:0007669"/>
    <property type="project" value="InterPro"/>
</dbReference>
<evidence type="ECO:0000259" key="4">
    <source>
        <dbReference type="Pfam" id="PF00931"/>
    </source>
</evidence>
<dbReference type="Gene3D" id="3.40.50.300">
    <property type="entry name" value="P-loop containing nucleotide triphosphate hydrolases"/>
    <property type="match status" value="1"/>
</dbReference>
<protein>
    <submittedName>
        <fullName evidence="5">Disease resistance protein RGA3</fullName>
    </submittedName>
</protein>
<name>A0AAW2S758_SESRA</name>
<evidence type="ECO:0000256" key="2">
    <source>
        <dbReference type="SAM" id="Coils"/>
    </source>
</evidence>
<dbReference type="EMBL" id="JACGWJ010000011">
    <property type="protein sequence ID" value="KAL0388355.1"/>
    <property type="molecule type" value="Genomic_DNA"/>
</dbReference>
<dbReference type="SUPFAM" id="SSF52540">
    <property type="entry name" value="P-loop containing nucleoside triphosphate hydrolases"/>
    <property type="match status" value="1"/>
</dbReference>
<dbReference type="PANTHER" id="PTHR36766">
    <property type="entry name" value="PLANT BROAD-SPECTRUM MILDEW RESISTANCE PROTEIN RPW8"/>
    <property type="match status" value="1"/>
</dbReference>
<evidence type="ECO:0000256" key="1">
    <source>
        <dbReference type="ARBA" id="ARBA00022821"/>
    </source>
</evidence>
<dbReference type="InterPro" id="IPR027417">
    <property type="entry name" value="P-loop_NTPase"/>
</dbReference>
<feature type="coiled-coil region" evidence="2">
    <location>
        <begin position="28"/>
        <end position="55"/>
    </location>
</feature>
<dbReference type="PANTHER" id="PTHR36766:SF30">
    <property type="entry name" value="TIR-NBS TYPE DISEASE RESISTANCE PROTEIN-RELATED"/>
    <property type="match status" value="1"/>
</dbReference>
<organism evidence="5">
    <name type="scientific">Sesamum radiatum</name>
    <name type="common">Black benniseed</name>
    <dbReference type="NCBI Taxonomy" id="300843"/>
    <lineage>
        <taxon>Eukaryota</taxon>
        <taxon>Viridiplantae</taxon>
        <taxon>Streptophyta</taxon>
        <taxon>Embryophyta</taxon>
        <taxon>Tracheophyta</taxon>
        <taxon>Spermatophyta</taxon>
        <taxon>Magnoliopsida</taxon>
        <taxon>eudicotyledons</taxon>
        <taxon>Gunneridae</taxon>
        <taxon>Pentapetalae</taxon>
        <taxon>asterids</taxon>
        <taxon>lamiids</taxon>
        <taxon>Lamiales</taxon>
        <taxon>Pedaliaceae</taxon>
        <taxon>Sesamum</taxon>
    </lineage>
</organism>
<evidence type="ECO:0000313" key="5">
    <source>
        <dbReference type="EMBL" id="KAL0388355.1"/>
    </source>
</evidence>
<sequence length="360" mass="40545">MTAVSVAEAVLRRLDHLREIDDHDSLLEQELTAEVQALRAALEKAKGVLEEADKNRRESQPVPEPEKEITRLFYKCENDVEEYAQQKKGFMNIKKTKNAQRNLRNLKTQIDELSENCKGQRSTSKHALRSDNPSPGALNKNKSVAGRRAHVRLRTKGLVDMEEDIKKVLASADRDYPVIPILGDGGTGKTTLAKKVYEDAKAKAKATGSFNRFAWYYLPSSFDMKSMLQAILIQLHRQCPGREDDIKVMEMEDVELANRVFKLVKNNKCLIVVEDVRAIHVWQSIRIAFPLSETNSKILLTTRSKEVAAESASGGRVYEMTILNADEGWELFQKKALAEDAGSGQIFLLILGDCLSYPKI</sequence>
<reference evidence="5" key="2">
    <citation type="journal article" date="2024" name="Plant">
        <title>Genomic evolution and insights into agronomic trait innovations of Sesamum species.</title>
        <authorList>
            <person name="Miao H."/>
            <person name="Wang L."/>
            <person name="Qu L."/>
            <person name="Liu H."/>
            <person name="Sun Y."/>
            <person name="Le M."/>
            <person name="Wang Q."/>
            <person name="Wei S."/>
            <person name="Zheng Y."/>
            <person name="Lin W."/>
            <person name="Duan Y."/>
            <person name="Cao H."/>
            <person name="Xiong S."/>
            <person name="Wang X."/>
            <person name="Wei L."/>
            <person name="Li C."/>
            <person name="Ma Q."/>
            <person name="Ju M."/>
            <person name="Zhao R."/>
            <person name="Li G."/>
            <person name="Mu C."/>
            <person name="Tian Q."/>
            <person name="Mei H."/>
            <person name="Zhang T."/>
            <person name="Gao T."/>
            <person name="Zhang H."/>
        </authorList>
    </citation>
    <scope>NUCLEOTIDE SEQUENCE</scope>
    <source>
        <strain evidence="5">G02</strain>
    </source>
</reference>
<dbReference type="PRINTS" id="PR00364">
    <property type="entry name" value="DISEASERSIST"/>
</dbReference>
<dbReference type="InterPro" id="IPR002182">
    <property type="entry name" value="NB-ARC"/>
</dbReference>
<keyword evidence="2" id="KW-0175">Coiled coil</keyword>
<proteinExistence type="predicted"/>
<gene>
    <name evidence="5" type="ORF">Sradi_2717300</name>
</gene>
<feature type="region of interest" description="Disordered" evidence="3">
    <location>
        <begin position="115"/>
        <end position="145"/>
    </location>
</feature>
<keyword evidence="1" id="KW-0611">Plant defense</keyword>
<accession>A0AAW2S758</accession>
<dbReference type="AlphaFoldDB" id="A0AAW2S758"/>
<comment type="caution">
    <text evidence="5">The sequence shown here is derived from an EMBL/GenBank/DDBJ whole genome shotgun (WGS) entry which is preliminary data.</text>
</comment>
<dbReference type="Pfam" id="PF00931">
    <property type="entry name" value="NB-ARC"/>
    <property type="match status" value="1"/>
</dbReference>
<evidence type="ECO:0000256" key="3">
    <source>
        <dbReference type="SAM" id="MobiDB-lite"/>
    </source>
</evidence>
<reference evidence="5" key="1">
    <citation type="submission" date="2020-06" db="EMBL/GenBank/DDBJ databases">
        <authorList>
            <person name="Li T."/>
            <person name="Hu X."/>
            <person name="Zhang T."/>
            <person name="Song X."/>
            <person name="Zhang H."/>
            <person name="Dai N."/>
            <person name="Sheng W."/>
            <person name="Hou X."/>
            <person name="Wei L."/>
        </authorList>
    </citation>
    <scope>NUCLEOTIDE SEQUENCE</scope>
    <source>
        <strain evidence="5">G02</strain>
        <tissue evidence="5">Leaf</tissue>
    </source>
</reference>
<feature type="domain" description="NB-ARC" evidence="4">
    <location>
        <begin position="161"/>
        <end position="340"/>
    </location>
</feature>
<dbReference type="GO" id="GO:0006952">
    <property type="term" value="P:defense response"/>
    <property type="evidence" value="ECO:0007669"/>
    <property type="project" value="UniProtKB-KW"/>
</dbReference>